<proteinExistence type="predicted"/>
<dbReference type="Pfam" id="PF00269">
    <property type="entry name" value="SASP"/>
    <property type="match status" value="1"/>
</dbReference>
<protein>
    <recommendedName>
        <fullName evidence="3">Small, acid-soluble spore protein, alpha/beta type</fullName>
    </recommendedName>
</protein>
<gene>
    <name evidence="1" type="ordered locus">Tthe_1995</name>
</gene>
<evidence type="ECO:0000313" key="1">
    <source>
        <dbReference type="EMBL" id="ADL69477.1"/>
    </source>
</evidence>
<dbReference type="GO" id="GO:0003690">
    <property type="term" value="F:double-stranded DNA binding"/>
    <property type="evidence" value="ECO:0007669"/>
    <property type="project" value="InterPro"/>
</dbReference>
<evidence type="ECO:0000313" key="2">
    <source>
        <dbReference type="Proteomes" id="UP000001626"/>
    </source>
</evidence>
<reference evidence="1 2" key="1">
    <citation type="submission" date="2010-08" db="EMBL/GenBank/DDBJ databases">
        <title>Complete sequence of Thermoanaerobacterium thermosaccharolyticum DSM 571.</title>
        <authorList>
            <consortium name="US DOE Joint Genome Institute"/>
            <person name="Lucas S."/>
            <person name="Copeland A."/>
            <person name="Lapidus A."/>
            <person name="Cheng J.-F."/>
            <person name="Bruce D."/>
            <person name="Goodwin L."/>
            <person name="Pitluck S."/>
            <person name="Teshima H."/>
            <person name="Detter J.C."/>
            <person name="Han C."/>
            <person name="Tapia R."/>
            <person name="Land M."/>
            <person name="Hauser L."/>
            <person name="Chang Y.-J."/>
            <person name="Jeffries C."/>
            <person name="Kyrpides N."/>
            <person name="Ivanova N."/>
            <person name="Mikhailova N."/>
            <person name="Hemme C.L."/>
            <person name="Woyke T."/>
        </authorList>
    </citation>
    <scope>NUCLEOTIDE SEQUENCE [LARGE SCALE GENOMIC DNA]</scope>
    <source>
        <strain evidence="2">ATCC 7956 / DSM 571 / NCIMB 9385 / NCA 3814 / NCTC 13789 / WDCM 00135 / 2032</strain>
    </source>
</reference>
<dbReference type="Proteomes" id="UP000001626">
    <property type="component" value="Chromosome"/>
</dbReference>
<dbReference type="KEGG" id="ttm:Tthe_1995"/>
<keyword evidence="2" id="KW-1185">Reference proteome</keyword>
<dbReference type="AlphaFoldDB" id="D9TLX9"/>
<organism evidence="1 2">
    <name type="scientific">Thermoanaerobacterium thermosaccharolyticum (strain ATCC 7956 / DSM 571 / NCIMB 9385 / NCA 3814 / NCTC 13789 / WDCM 00135 / 2032)</name>
    <name type="common">Clostridium thermosaccharolyticum</name>
    <dbReference type="NCBI Taxonomy" id="580327"/>
    <lineage>
        <taxon>Bacteria</taxon>
        <taxon>Bacillati</taxon>
        <taxon>Bacillota</taxon>
        <taxon>Clostridia</taxon>
        <taxon>Thermoanaerobacterales</taxon>
        <taxon>Thermoanaerobacteraceae</taxon>
        <taxon>Thermoanaerobacterium</taxon>
    </lineage>
</organism>
<dbReference type="InterPro" id="IPR001448">
    <property type="entry name" value="SASP_alpha/beta-type"/>
</dbReference>
<dbReference type="EMBL" id="CP002171">
    <property type="protein sequence ID" value="ADL69477.1"/>
    <property type="molecule type" value="Genomic_DNA"/>
</dbReference>
<dbReference type="GO" id="GO:0006265">
    <property type="term" value="P:DNA topological change"/>
    <property type="evidence" value="ECO:0007669"/>
    <property type="project" value="InterPro"/>
</dbReference>
<name>D9TLX9_THETC</name>
<sequence length="56" mass="6286">MNSEKLIGVDRMNDKLKLEAAKELGLLEKVYKVGWSNLTAQETGKIGAIVKKRKKI</sequence>
<accession>D9TLX9</accession>
<dbReference type="HOGENOM" id="CLU_169738_1_1_9"/>
<evidence type="ECO:0008006" key="3">
    <source>
        <dbReference type="Google" id="ProtNLM"/>
    </source>
</evidence>
<dbReference type="eggNOG" id="ENOG5030FTG">
    <property type="taxonomic scope" value="Bacteria"/>
</dbReference>
<dbReference type="STRING" id="580327.Tthe_1995"/>